<organism evidence="1 2">
    <name type="scientific">Halanaerobium saccharolyticum</name>
    <dbReference type="NCBI Taxonomy" id="43595"/>
    <lineage>
        <taxon>Bacteria</taxon>
        <taxon>Bacillati</taxon>
        <taxon>Bacillota</taxon>
        <taxon>Clostridia</taxon>
        <taxon>Halanaerobiales</taxon>
        <taxon>Halanaerobiaceae</taxon>
        <taxon>Halanaerobium</taxon>
    </lineage>
</organism>
<evidence type="ECO:0000313" key="2">
    <source>
        <dbReference type="Proteomes" id="UP000295176"/>
    </source>
</evidence>
<name>A0A4R6SDJ6_9FIRM</name>
<dbReference type="Pfam" id="PF13552">
    <property type="entry name" value="DUF4127"/>
    <property type="match status" value="1"/>
</dbReference>
<gene>
    <name evidence="1" type="ORF">C7957_1058</name>
</gene>
<accession>A0A4R6SDJ6</accession>
<dbReference type="RefSeq" id="WP_133529867.1">
    <property type="nucleotide sequence ID" value="NZ_JBQPXQ010000014.1"/>
</dbReference>
<sequence length="510" mass="59447">MEEKIIYLAADERPCNYQHPDLIFDLSSTELIKAPRSIMGYKKQEADVNKIQSWLLDKINQSKQLVLSIEMLVFGGILPSRIHNLTKKELFERVEFLKELKAKNKNLKIYAFNLITRVPAYNSSDEEPDYYADYGELIYKFGFLNDKKNRSNLTESELEELKKIKAELPKEIKEDYLNRREKNHALNHKVLELLEAEVIDFLLFPMDDNSEYGFSAAERNKLLKKAIERDLNNRLMSYPGADESGLVLLSRALTDKFNYQPKVYIKYASSSGKNIIPPLEDRPLEITVKEQLAAAGALRVDNINDADYLLFVNTPSTETMKVMENWDFLLNRYDIIDPARSLHDFVNSIEYYLQEDKKIALADSALINGADDQLLKMMASRNMLKDLSVYGGWNTSSNTIGSVVAHANTLIIAEKIGESADRIKRKNSRMLYLRYLDDWAYQYQIRAELNDELRESDLNYFDLKDKEEEISKKTKEKMVKFRNKYLKNFNNDFEVSFPWNRLFEIKINII</sequence>
<proteinExistence type="predicted"/>
<evidence type="ECO:0000313" key="1">
    <source>
        <dbReference type="EMBL" id="TDP98209.1"/>
    </source>
</evidence>
<reference evidence="1 2" key="1">
    <citation type="submission" date="2019-03" db="EMBL/GenBank/DDBJ databases">
        <title>Subsurface microbial communities from deep shales in Ohio and West Virginia, USA.</title>
        <authorList>
            <person name="Wrighton K."/>
        </authorList>
    </citation>
    <scope>NUCLEOTIDE SEQUENCE [LARGE SCALE GENOMIC DNA]</scope>
    <source>
        <strain evidence="1 2">MSL 7</strain>
    </source>
</reference>
<dbReference type="Proteomes" id="UP000295176">
    <property type="component" value="Unassembled WGS sequence"/>
</dbReference>
<dbReference type="EMBL" id="SNXX01000005">
    <property type="protein sequence ID" value="TDP98209.1"/>
    <property type="molecule type" value="Genomic_DNA"/>
</dbReference>
<protein>
    <submittedName>
        <fullName evidence="1">Uncharacterized protein DUF4127</fullName>
    </submittedName>
</protein>
<comment type="caution">
    <text evidence="1">The sequence shown here is derived from an EMBL/GenBank/DDBJ whole genome shotgun (WGS) entry which is preliminary data.</text>
</comment>
<dbReference type="InterPro" id="IPR025394">
    <property type="entry name" value="DUF4127"/>
</dbReference>
<dbReference type="AlphaFoldDB" id="A0A4R6SDJ6"/>